<dbReference type="Pfam" id="PF05768">
    <property type="entry name" value="Glrx-like"/>
    <property type="match status" value="1"/>
</dbReference>
<dbReference type="InterPro" id="IPR008554">
    <property type="entry name" value="Glutaredoxin-like"/>
</dbReference>
<protein>
    <submittedName>
        <fullName evidence="2">Glutaredoxin family protein</fullName>
    </submittedName>
</protein>
<proteinExistence type="predicted"/>
<reference evidence="2 3" key="2">
    <citation type="submission" date="2020-06" db="EMBL/GenBank/DDBJ databases">
        <title>Halomonas songnenensis sp. nov., a moderately halophilic bacterium isolated from saline and alkaline soils.</title>
        <authorList>
            <person name="Jiang J."/>
            <person name="Pan Y."/>
        </authorList>
    </citation>
    <scope>NUCLEOTIDE SEQUENCE [LARGE SCALE GENOMIC DNA]</scope>
    <source>
        <strain evidence="2 3">TBZ9</strain>
    </source>
</reference>
<evidence type="ECO:0000256" key="1">
    <source>
        <dbReference type="SAM" id="MobiDB-lite"/>
    </source>
</evidence>
<evidence type="ECO:0000313" key="3">
    <source>
        <dbReference type="Proteomes" id="UP000588806"/>
    </source>
</evidence>
<dbReference type="Proteomes" id="UP000588806">
    <property type="component" value="Unassembled WGS sequence"/>
</dbReference>
<keyword evidence="3" id="KW-1185">Reference proteome</keyword>
<dbReference type="SUPFAM" id="SSF52833">
    <property type="entry name" value="Thioredoxin-like"/>
    <property type="match status" value="1"/>
</dbReference>
<dbReference type="Gene3D" id="3.40.30.10">
    <property type="entry name" value="Glutaredoxin"/>
    <property type="match status" value="1"/>
</dbReference>
<organism evidence="2 3">
    <name type="scientific">Vreelandella azerica</name>
    <dbReference type="NCBI Taxonomy" id="2732867"/>
    <lineage>
        <taxon>Bacteria</taxon>
        <taxon>Pseudomonadati</taxon>
        <taxon>Pseudomonadota</taxon>
        <taxon>Gammaproteobacteria</taxon>
        <taxon>Oceanospirillales</taxon>
        <taxon>Halomonadaceae</taxon>
        <taxon>Vreelandella</taxon>
    </lineage>
</organism>
<dbReference type="RefSeq" id="WP_171701292.1">
    <property type="nucleotide sequence ID" value="NZ_JABFHI010000001.1"/>
</dbReference>
<dbReference type="EMBL" id="JABFHI010000001">
    <property type="protein sequence ID" value="NOG30833.1"/>
    <property type="molecule type" value="Genomic_DNA"/>
</dbReference>
<sequence length="111" mass="12322">MIALTLYTTLGCHLCEQLEALVRQLANQAVVLTAVEISNDDTLMARYAQRIPVLADAEGKELDRGFDVERLAAWLEARGWLDQAALQALMSPPEPEPAKLAYTHNGRRYLG</sequence>
<accession>A0A7Y3TVC8</accession>
<evidence type="ECO:0000313" key="2">
    <source>
        <dbReference type="EMBL" id="NOG30833.1"/>
    </source>
</evidence>
<dbReference type="InterPro" id="IPR036249">
    <property type="entry name" value="Thioredoxin-like_sf"/>
</dbReference>
<gene>
    <name evidence="2" type="ORF">HLB35_01920</name>
</gene>
<dbReference type="AlphaFoldDB" id="A0A7Y3TVC8"/>
<name>A0A7Y3TVC8_9GAMM</name>
<reference evidence="2 3" key="1">
    <citation type="submission" date="2020-05" db="EMBL/GenBank/DDBJ databases">
        <authorList>
            <person name="Ruan W."/>
            <person name="Jeon C.O."/>
            <person name="Chun B.H."/>
        </authorList>
    </citation>
    <scope>NUCLEOTIDE SEQUENCE [LARGE SCALE GENOMIC DNA]</scope>
    <source>
        <strain evidence="2 3">TBZ9</strain>
    </source>
</reference>
<comment type="caution">
    <text evidence="2">The sequence shown here is derived from an EMBL/GenBank/DDBJ whole genome shotgun (WGS) entry which is preliminary data.</text>
</comment>
<feature type="region of interest" description="Disordered" evidence="1">
    <location>
        <begin position="92"/>
        <end position="111"/>
    </location>
</feature>